<accession>C1D1R4</accession>
<dbReference type="GO" id="GO:0016787">
    <property type="term" value="F:hydrolase activity"/>
    <property type="evidence" value="ECO:0007669"/>
    <property type="project" value="UniProtKB-KW"/>
</dbReference>
<dbReference type="eggNOG" id="COG1011">
    <property type="taxonomic scope" value="Bacteria"/>
</dbReference>
<dbReference type="Proteomes" id="UP000002208">
    <property type="component" value="Chromosome"/>
</dbReference>
<name>C1D1R4_DEIDV</name>
<dbReference type="KEGG" id="ddr:Deide_09100"/>
<gene>
    <name evidence="1" type="ordered locus">Deide_09100</name>
</gene>
<dbReference type="Gene3D" id="3.40.50.1000">
    <property type="entry name" value="HAD superfamily/HAD-like"/>
    <property type="match status" value="2"/>
</dbReference>
<proteinExistence type="predicted"/>
<dbReference type="InterPro" id="IPR023214">
    <property type="entry name" value="HAD_sf"/>
</dbReference>
<dbReference type="InterPro" id="IPR041492">
    <property type="entry name" value="HAD_2"/>
</dbReference>
<dbReference type="SUPFAM" id="SSF56784">
    <property type="entry name" value="HAD-like"/>
    <property type="match status" value="1"/>
</dbReference>
<dbReference type="HOGENOM" id="CLU_045011_8_3_0"/>
<dbReference type="Pfam" id="PF13419">
    <property type="entry name" value="HAD_2"/>
    <property type="match status" value="1"/>
</dbReference>
<dbReference type="PaxDb" id="546414-Deide_09100"/>
<keyword evidence="1" id="KW-0378">Hydrolase</keyword>
<dbReference type="RefSeq" id="WP_012692911.1">
    <property type="nucleotide sequence ID" value="NC_012526.1"/>
</dbReference>
<dbReference type="OrthoDB" id="9809962at2"/>
<sequence>MKAVLFDLDGTLHDRNATIRDWLEVHRQEFALPETYAARFLELDDYGYRSKREVITRLVQELELPHGVDTLLDTYWLHLNHARVMPYTHEVLQRGVRVGIVTNGWKEAQSRCLQVCALEGLGAEVDSTWCVSDSPRNDIWGPQQIGLRAAWLPTGHALDGEIPDAVLHDLRDVLLLD</sequence>
<organism evidence="1 2">
    <name type="scientific">Deinococcus deserti (strain DSM 17065 / CIP 109153 / LMG 22923 / VCD115)</name>
    <dbReference type="NCBI Taxonomy" id="546414"/>
    <lineage>
        <taxon>Bacteria</taxon>
        <taxon>Thermotogati</taxon>
        <taxon>Deinococcota</taxon>
        <taxon>Deinococci</taxon>
        <taxon>Deinococcales</taxon>
        <taxon>Deinococcaceae</taxon>
        <taxon>Deinococcus</taxon>
    </lineage>
</organism>
<dbReference type="InterPro" id="IPR036412">
    <property type="entry name" value="HAD-like_sf"/>
</dbReference>
<keyword evidence="2" id="KW-1185">Reference proteome</keyword>
<dbReference type="AlphaFoldDB" id="C1D1R4"/>
<reference evidence="1 2" key="1">
    <citation type="journal article" date="2009" name="PLoS Genet.">
        <title>Alliance of proteomics and genomics to unravel the specificities of Sahara bacterium Deinococcus deserti.</title>
        <authorList>
            <person name="de Groot A."/>
            <person name="Dulermo R."/>
            <person name="Ortet P."/>
            <person name="Blanchard L."/>
            <person name="Guerin P."/>
            <person name="Fernandez B."/>
            <person name="Vacherie B."/>
            <person name="Dossat C."/>
            <person name="Jolivet E."/>
            <person name="Siguier P."/>
            <person name="Chandler M."/>
            <person name="Barakat M."/>
            <person name="Dedieu A."/>
            <person name="Barbe V."/>
            <person name="Heulin T."/>
            <person name="Sommer S."/>
            <person name="Achouak W."/>
            <person name="Armengaud J."/>
        </authorList>
    </citation>
    <scope>NUCLEOTIDE SEQUENCE [LARGE SCALE GENOMIC DNA]</scope>
    <source>
        <strain evidence="2">DSM 17065 / CIP 109153 / LMG 22923 / VCD115</strain>
    </source>
</reference>
<dbReference type="STRING" id="546414.Deide_09100"/>
<evidence type="ECO:0000313" key="1">
    <source>
        <dbReference type="EMBL" id="ACO45788.1"/>
    </source>
</evidence>
<protein>
    <submittedName>
        <fullName evidence="1">Putative haloacid dehalogenase-like hydrolase (HAD superfamily hydrolase)</fullName>
    </submittedName>
</protein>
<dbReference type="EMBL" id="CP001114">
    <property type="protein sequence ID" value="ACO45788.1"/>
    <property type="molecule type" value="Genomic_DNA"/>
</dbReference>
<evidence type="ECO:0000313" key="2">
    <source>
        <dbReference type="Proteomes" id="UP000002208"/>
    </source>
</evidence>
<dbReference type="Gene3D" id="1.10.150.520">
    <property type="match status" value="1"/>
</dbReference>